<protein>
    <submittedName>
        <fullName evidence="2">Uncharacterized protein</fullName>
    </submittedName>
</protein>
<name>A0AAN9V0D0_9PEZI</name>
<dbReference type="Gene3D" id="3.40.50.720">
    <property type="entry name" value="NAD(P)-binding Rossmann-like Domain"/>
    <property type="match status" value="1"/>
</dbReference>
<organism evidence="2 3">
    <name type="scientific">Diatrype stigma</name>
    <dbReference type="NCBI Taxonomy" id="117547"/>
    <lineage>
        <taxon>Eukaryota</taxon>
        <taxon>Fungi</taxon>
        <taxon>Dikarya</taxon>
        <taxon>Ascomycota</taxon>
        <taxon>Pezizomycotina</taxon>
        <taxon>Sordariomycetes</taxon>
        <taxon>Xylariomycetidae</taxon>
        <taxon>Xylariales</taxon>
        <taxon>Diatrypaceae</taxon>
        <taxon>Diatrype</taxon>
    </lineage>
</organism>
<accession>A0AAN9V0D0</accession>
<feature type="compositionally biased region" description="Basic residues" evidence="1">
    <location>
        <begin position="108"/>
        <end position="118"/>
    </location>
</feature>
<feature type="region of interest" description="Disordered" evidence="1">
    <location>
        <begin position="105"/>
        <end position="127"/>
    </location>
</feature>
<evidence type="ECO:0000313" key="3">
    <source>
        <dbReference type="Proteomes" id="UP001320420"/>
    </source>
</evidence>
<sequence>MDLGTDYITIPTTRTESRDETGDGEPARALITSARNGIDREFAGQLAAWGVDVVVLHGHNPTKLTRVRDELQVKHDPFRAFRILVVDPATTGYCGSDPDLPCSDTRRCPRPTRRRRSPGRGSMWFGGPSLLVPDV</sequence>
<proteinExistence type="predicted"/>
<evidence type="ECO:0000313" key="2">
    <source>
        <dbReference type="EMBL" id="KAK7752489.1"/>
    </source>
</evidence>
<evidence type="ECO:0000256" key="1">
    <source>
        <dbReference type="SAM" id="MobiDB-lite"/>
    </source>
</evidence>
<comment type="caution">
    <text evidence="2">The sequence shown here is derived from an EMBL/GenBank/DDBJ whole genome shotgun (WGS) entry which is preliminary data.</text>
</comment>
<reference evidence="2 3" key="1">
    <citation type="submission" date="2024-02" db="EMBL/GenBank/DDBJ databases">
        <title>De novo assembly and annotation of 12 fungi associated with fruit tree decline syndrome in Ontario, Canada.</title>
        <authorList>
            <person name="Sulman M."/>
            <person name="Ellouze W."/>
            <person name="Ilyukhin E."/>
        </authorList>
    </citation>
    <scope>NUCLEOTIDE SEQUENCE [LARGE SCALE GENOMIC DNA]</scope>
    <source>
        <strain evidence="2 3">M11/M66-122</strain>
    </source>
</reference>
<keyword evidence="3" id="KW-1185">Reference proteome</keyword>
<dbReference type="InterPro" id="IPR036291">
    <property type="entry name" value="NAD(P)-bd_dom_sf"/>
</dbReference>
<dbReference type="EMBL" id="JAKJXP020000037">
    <property type="protein sequence ID" value="KAK7752489.1"/>
    <property type="molecule type" value="Genomic_DNA"/>
</dbReference>
<dbReference type="AlphaFoldDB" id="A0AAN9V0D0"/>
<dbReference type="Proteomes" id="UP001320420">
    <property type="component" value="Unassembled WGS sequence"/>
</dbReference>
<gene>
    <name evidence="2" type="ORF">SLS62_005457</name>
</gene>
<dbReference type="SUPFAM" id="SSF51735">
    <property type="entry name" value="NAD(P)-binding Rossmann-fold domains"/>
    <property type="match status" value="1"/>
</dbReference>